<dbReference type="EMBL" id="MHOP01000027">
    <property type="protein sequence ID" value="OGZ65154.1"/>
    <property type="molecule type" value="Genomic_DNA"/>
</dbReference>
<dbReference type="Proteomes" id="UP000178774">
    <property type="component" value="Unassembled WGS sequence"/>
</dbReference>
<name>A0A1G2HRI5_9BACT</name>
<protein>
    <submittedName>
        <fullName evidence="1">Uncharacterized protein</fullName>
    </submittedName>
</protein>
<accession>A0A1G2HRI5</accession>
<organism evidence="1 2">
    <name type="scientific">Candidatus Staskawiczbacteria bacterium RIFCSPHIGHO2_01_FULL_41_41</name>
    <dbReference type="NCBI Taxonomy" id="1802203"/>
    <lineage>
        <taxon>Bacteria</taxon>
        <taxon>Candidatus Staskawicziibacteriota</taxon>
    </lineage>
</organism>
<proteinExistence type="predicted"/>
<reference evidence="1 2" key="1">
    <citation type="journal article" date="2016" name="Nat. Commun.">
        <title>Thousands of microbial genomes shed light on interconnected biogeochemical processes in an aquifer system.</title>
        <authorList>
            <person name="Anantharaman K."/>
            <person name="Brown C.T."/>
            <person name="Hug L.A."/>
            <person name="Sharon I."/>
            <person name="Castelle C.J."/>
            <person name="Probst A.J."/>
            <person name="Thomas B.C."/>
            <person name="Singh A."/>
            <person name="Wilkins M.J."/>
            <person name="Karaoz U."/>
            <person name="Brodie E.L."/>
            <person name="Williams K.H."/>
            <person name="Hubbard S.S."/>
            <person name="Banfield J.F."/>
        </authorList>
    </citation>
    <scope>NUCLEOTIDE SEQUENCE [LARGE SCALE GENOMIC DNA]</scope>
</reference>
<sequence>MVQYTDLKNDLSSLIGKTEIAKQSEACRVAGYVSLSLESNVAAHVQGTLRNIGKLDLPSLSQEQRENSRYLREVLLRFLETDQLRPEELYFLWKKLYPITIPTTAQSTHPP</sequence>
<evidence type="ECO:0000313" key="1">
    <source>
        <dbReference type="EMBL" id="OGZ65154.1"/>
    </source>
</evidence>
<evidence type="ECO:0000313" key="2">
    <source>
        <dbReference type="Proteomes" id="UP000178774"/>
    </source>
</evidence>
<gene>
    <name evidence="1" type="ORF">A2822_00795</name>
</gene>
<comment type="caution">
    <text evidence="1">The sequence shown here is derived from an EMBL/GenBank/DDBJ whole genome shotgun (WGS) entry which is preliminary data.</text>
</comment>
<dbReference type="AlphaFoldDB" id="A0A1G2HRI5"/>